<reference evidence="9 10" key="1">
    <citation type="submission" date="2019-06" db="EMBL/GenBank/DDBJ databases">
        <title>Sequencing the genomes of 1000 actinobacteria strains.</title>
        <authorList>
            <person name="Klenk H.-P."/>
        </authorList>
    </citation>
    <scope>NUCLEOTIDE SEQUENCE [LARGE SCALE GENOMIC DNA]</scope>
    <source>
        <strain evidence="9 10">DSM 45511</strain>
    </source>
</reference>
<dbReference type="InterPro" id="IPR003439">
    <property type="entry name" value="ABC_transporter-like_ATP-bd"/>
</dbReference>
<protein>
    <submittedName>
        <fullName evidence="9">Peptide/nickel transport system ATP-binding protein</fullName>
    </submittedName>
</protein>
<dbReference type="SUPFAM" id="SSF52540">
    <property type="entry name" value="P-loop containing nucleoside triphosphate hydrolases"/>
    <property type="match status" value="2"/>
</dbReference>
<dbReference type="CDD" id="cd03257">
    <property type="entry name" value="ABC_NikE_OppD_transporters"/>
    <property type="match status" value="2"/>
</dbReference>
<dbReference type="Proteomes" id="UP000319818">
    <property type="component" value="Unassembled WGS sequence"/>
</dbReference>
<evidence type="ECO:0000256" key="2">
    <source>
        <dbReference type="ARBA" id="ARBA00005417"/>
    </source>
</evidence>
<comment type="caution">
    <text evidence="9">The sequence shown here is derived from an EMBL/GenBank/DDBJ whole genome shotgun (WGS) entry which is preliminary data.</text>
</comment>
<comment type="similarity">
    <text evidence="2">Belongs to the ABC transporter superfamily.</text>
</comment>
<dbReference type="PANTHER" id="PTHR43297:SF2">
    <property type="entry name" value="DIPEPTIDE TRANSPORT ATP-BINDING PROTEIN DPPD"/>
    <property type="match status" value="1"/>
</dbReference>
<evidence type="ECO:0000256" key="6">
    <source>
        <dbReference type="ARBA" id="ARBA00022840"/>
    </source>
</evidence>
<keyword evidence="10" id="KW-1185">Reference proteome</keyword>
<evidence type="ECO:0000256" key="5">
    <source>
        <dbReference type="ARBA" id="ARBA00022741"/>
    </source>
</evidence>
<dbReference type="EMBL" id="VFPH01000001">
    <property type="protein sequence ID" value="TQM46010.1"/>
    <property type="molecule type" value="Genomic_DNA"/>
</dbReference>
<feature type="domain" description="ABC transporter" evidence="8">
    <location>
        <begin position="362"/>
        <end position="608"/>
    </location>
</feature>
<dbReference type="GO" id="GO:0016887">
    <property type="term" value="F:ATP hydrolysis activity"/>
    <property type="evidence" value="ECO:0007669"/>
    <property type="project" value="InterPro"/>
</dbReference>
<sequence length="635" mass="67494">MSELASGSSAPMTAVLHVDGLDVGTADLRLVSDVSFTIAAGERVGLIGESGSGKSLTALAMMGLLPDGVHAGGSVRLAGVGHDLVGAPEPRMAAVRGAAMTMVFQEPMSALNPSMRVGDQVAEVMLLHGTQRDRSNARAAVVKLLDSVHLPEPERLARAYPHQLSGGQRQRVMIAIALANGPSVLLADEPTTALDVTVQAQVLDLILTGVAERGAALLFITHDLAVVATVCERVMVMYGGRIVESGPVEEVFTNPRHPYTQGLLAASDMTGTDGRLRTIPGSVPAAGRFPDGCVFRNRCPNAADDCAVLPPWTEQDGGGYACHHPVGSPESAGEALVQERHVPVLQVQERGVPELPAPEPLIQVRDLRRTYHRPRTSLRHAAPPVQALRGVSFDIAEGQRFGLVGESGSGKSTLIRLLAGLDSPTSGTITFDGRDVGGQPERRLRFLRDQLQVVFQDPMGSLDPRMRVRDIVAEPLAGRAVDATARVRELLEAVGLPPDAGDRYPHQFSGGQRQRISIARALAPRPSVLVADEPVSALDVSVRAQILNLLADLVERFRLTLVFVSHDLSVVRHVCDTIAVLHRGELVELGPSAQVADAPEHPYTRRLVAAVPTIRGALAGRTASDLARGTPEESK</sequence>
<dbReference type="PROSITE" id="PS00211">
    <property type="entry name" value="ABC_TRANSPORTER_1"/>
    <property type="match status" value="2"/>
</dbReference>
<feature type="domain" description="ABC transporter" evidence="8">
    <location>
        <begin position="16"/>
        <end position="264"/>
    </location>
</feature>
<evidence type="ECO:0000256" key="1">
    <source>
        <dbReference type="ARBA" id="ARBA00004202"/>
    </source>
</evidence>
<organism evidence="9 10">
    <name type="scientific">Pseudonocardia cypriaca</name>
    <dbReference type="NCBI Taxonomy" id="882449"/>
    <lineage>
        <taxon>Bacteria</taxon>
        <taxon>Bacillati</taxon>
        <taxon>Actinomycetota</taxon>
        <taxon>Actinomycetes</taxon>
        <taxon>Pseudonocardiales</taxon>
        <taxon>Pseudonocardiaceae</taxon>
        <taxon>Pseudonocardia</taxon>
    </lineage>
</organism>
<evidence type="ECO:0000256" key="4">
    <source>
        <dbReference type="ARBA" id="ARBA00022475"/>
    </source>
</evidence>
<keyword evidence="3" id="KW-0813">Transport</keyword>
<dbReference type="GO" id="GO:0005886">
    <property type="term" value="C:plasma membrane"/>
    <property type="evidence" value="ECO:0007669"/>
    <property type="project" value="UniProtKB-SubCell"/>
</dbReference>
<dbReference type="InterPro" id="IPR003593">
    <property type="entry name" value="AAA+_ATPase"/>
</dbReference>
<gene>
    <name evidence="9" type="ORF">FB388_3414</name>
</gene>
<keyword evidence="6 9" id="KW-0067">ATP-binding</keyword>
<dbReference type="GO" id="GO:0015833">
    <property type="term" value="P:peptide transport"/>
    <property type="evidence" value="ECO:0007669"/>
    <property type="project" value="InterPro"/>
</dbReference>
<evidence type="ECO:0000259" key="8">
    <source>
        <dbReference type="PROSITE" id="PS50893"/>
    </source>
</evidence>
<dbReference type="Pfam" id="PF08352">
    <property type="entry name" value="oligo_HPY"/>
    <property type="match status" value="2"/>
</dbReference>
<dbReference type="FunFam" id="3.40.50.300:FF:000016">
    <property type="entry name" value="Oligopeptide ABC transporter ATP-binding component"/>
    <property type="match status" value="1"/>
</dbReference>
<dbReference type="PROSITE" id="PS50893">
    <property type="entry name" value="ABC_TRANSPORTER_2"/>
    <property type="match status" value="2"/>
</dbReference>
<dbReference type="GO" id="GO:0005524">
    <property type="term" value="F:ATP binding"/>
    <property type="evidence" value="ECO:0007669"/>
    <property type="project" value="UniProtKB-KW"/>
</dbReference>
<comment type="subcellular location">
    <subcellularLocation>
        <location evidence="1">Cell membrane</location>
        <topology evidence="1">Peripheral membrane protein</topology>
    </subcellularLocation>
</comment>
<keyword evidence="4" id="KW-1003">Cell membrane</keyword>
<dbReference type="InterPro" id="IPR027417">
    <property type="entry name" value="P-loop_NTPase"/>
</dbReference>
<dbReference type="NCBIfam" id="TIGR01727">
    <property type="entry name" value="oligo_HPY"/>
    <property type="match status" value="1"/>
</dbReference>
<name>A0A543GIU7_9PSEU</name>
<proteinExistence type="inferred from homology"/>
<dbReference type="SMART" id="SM00382">
    <property type="entry name" value="AAA"/>
    <property type="match status" value="2"/>
</dbReference>
<dbReference type="InterPro" id="IPR013563">
    <property type="entry name" value="Oligopep_ABC_C"/>
</dbReference>
<evidence type="ECO:0000256" key="7">
    <source>
        <dbReference type="ARBA" id="ARBA00023136"/>
    </source>
</evidence>
<keyword evidence="5" id="KW-0547">Nucleotide-binding</keyword>
<accession>A0A543GIU7</accession>
<evidence type="ECO:0000313" key="9">
    <source>
        <dbReference type="EMBL" id="TQM46010.1"/>
    </source>
</evidence>
<evidence type="ECO:0000313" key="10">
    <source>
        <dbReference type="Proteomes" id="UP000319818"/>
    </source>
</evidence>
<dbReference type="Pfam" id="PF00005">
    <property type="entry name" value="ABC_tran"/>
    <property type="match status" value="2"/>
</dbReference>
<dbReference type="NCBIfam" id="NF007739">
    <property type="entry name" value="PRK10419.1"/>
    <property type="match status" value="2"/>
</dbReference>
<dbReference type="AlphaFoldDB" id="A0A543GIU7"/>
<keyword evidence="7" id="KW-0472">Membrane</keyword>
<dbReference type="NCBIfam" id="NF008453">
    <property type="entry name" value="PRK11308.1"/>
    <property type="match status" value="2"/>
</dbReference>
<dbReference type="PANTHER" id="PTHR43297">
    <property type="entry name" value="OLIGOPEPTIDE TRANSPORT ATP-BINDING PROTEIN APPD"/>
    <property type="match status" value="1"/>
</dbReference>
<dbReference type="InterPro" id="IPR017871">
    <property type="entry name" value="ABC_transporter-like_CS"/>
</dbReference>
<evidence type="ECO:0000256" key="3">
    <source>
        <dbReference type="ARBA" id="ARBA00022448"/>
    </source>
</evidence>
<dbReference type="InterPro" id="IPR050388">
    <property type="entry name" value="ABC_Ni/Peptide_Import"/>
</dbReference>
<dbReference type="Gene3D" id="3.40.50.300">
    <property type="entry name" value="P-loop containing nucleotide triphosphate hydrolases"/>
    <property type="match status" value="2"/>
</dbReference>